<dbReference type="Proteomes" id="UP000472275">
    <property type="component" value="Chromosome 3"/>
</dbReference>
<reference evidence="1" key="1">
    <citation type="submission" date="2025-08" db="UniProtKB">
        <authorList>
            <consortium name="Ensembl"/>
        </authorList>
    </citation>
    <scope>IDENTIFICATION</scope>
</reference>
<evidence type="ECO:0000313" key="1">
    <source>
        <dbReference type="Ensembl" id="ENSACCP00020004351.1"/>
    </source>
</evidence>
<evidence type="ECO:0000313" key="2">
    <source>
        <dbReference type="Proteomes" id="UP000472275"/>
    </source>
</evidence>
<reference evidence="1" key="2">
    <citation type="submission" date="2025-09" db="UniProtKB">
        <authorList>
            <consortium name="Ensembl"/>
        </authorList>
    </citation>
    <scope>IDENTIFICATION</scope>
</reference>
<accession>A0A663DX27</accession>
<sequence length="131" mass="14910">MERFDAFPKTLEDFRVKTCGGRRAHHGCLLFFSELQYYLTKEVSSGHNKCVFIDHFPCSLISDLSTDARDVAGEQQLDVEHNLFKQRLDKAGNRVTPEAESHGKVLFCLSWVDALVVFPSPYACFEIHGNK</sequence>
<keyword evidence="2" id="KW-1185">Reference proteome</keyword>
<name>A0A663DX27_AQUCH</name>
<proteinExistence type="predicted"/>
<protein>
    <submittedName>
        <fullName evidence="1">Uncharacterized protein</fullName>
    </submittedName>
</protein>
<dbReference type="Ensembl" id="ENSACCT00020004533.1">
    <property type="protein sequence ID" value="ENSACCP00020004351.1"/>
    <property type="gene ID" value="ENSACCG00020002990.1"/>
</dbReference>
<dbReference type="AlphaFoldDB" id="A0A663DX27"/>
<dbReference type="InParanoid" id="A0A663DX27"/>
<organism evidence="1 2">
    <name type="scientific">Aquila chrysaetos chrysaetos</name>
    <dbReference type="NCBI Taxonomy" id="223781"/>
    <lineage>
        <taxon>Eukaryota</taxon>
        <taxon>Metazoa</taxon>
        <taxon>Chordata</taxon>
        <taxon>Craniata</taxon>
        <taxon>Vertebrata</taxon>
        <taxon>Euteleostomi</taxon>
        <taxon>Archelosauria</taxon>
        <taxon>Archosauria</taxon>
        <taxon>Dinosauria</taxon>
        <taxon>Saurischia</taxon>
        <taxon>Theropoda</taxon>
        <taxon>Coelurosauria</taxon>
        <taxon>Aves</taxon>
        <taxon>Neognathae</taxon>
        <taxon>Neoaves</taxon>
        <taxon>Telluraves</taxon>
        <taxon>Accipitrimorphae</taxon>
        <taxon>Accipitriformes</taxon>
        <taxon>Accipitridae</taxon>
        <taxon>Accipitrinae</taxon>
        <taxon>Aquila</taxon>
    </lineage>
</organism>